<feature type="transmembrane region" description="Helical" evidence="1">
    <location>
        <begin position="227"/>
        <end position="245"/>
    </location>
</feature>
<reference evidence="3" key="1">
    <citation type="submission" date="2010-03" db="EMBL/GenBank/DDBJ databases">
        <title>The genome sequence of Ruminococcus sp. 18P13.</title>
        <authorList>
            <consortium name="metaHIT consortium -- http://www.metahit.eu/"/>
            <person name="Pajon A."/>
            <person name="Turner K."/>
            <person name="Parkhill J."/>
            <person name="Bernalier A."/>
        </authorList>
    </citation>
    <scope>NUCLEOTIDE SEQUENCE [LARGE SCALE GENOMIC DNA]</scope>
    <source>
        <strain evidence="3">Type strain: 18P13</strain>
    </source>
</reference>
<keyword evidence="1" id="KW-0812">Transmembrane</keyword>
<gene>
    <name evidence="3" type="ordered locus">RUM_10720</name>
</gene>
<evidence type="ECO:0000313" key="3">
    <source>
        <dbReference type="EMBL" id="CBL17226.1"/>
    </source>
</evidence>
<dbReference type="HOGENOM" id="CLU_005679_0_0_9"/>
<accession>D4LC81</accession>
<dbReference type="GO" id="GO:0016020">
    <property type="term" value="C:membrane"/>
    <property type="evidence" value="ECO:0007669"/>
    <property type="project" value="TreeGrafter"/>
</dbReference>
<feature type="transmembrane region" description="Helical" evidence="1">
    <location>
        <begin position="280"/>
        <end position="298"/>
    </location>
</feature>
<evidence type="ECO:0000313" key="4">
    <source>
        <dbReference type="Proteomes" id="UP000007054"/>
    </source>
</evidence>
<dbReference type="KEGG" id="rch:RUM_10720"/>
<feature type="transmembrane region" description="Helical" evidence="1">
    <location>
        <begin position="47"/>
        <end position="67"/>
    </location>
</feature>
<feature type="transmembrane region" description="Helical" evidence="1">
    <location>
        <begin position="79"/>
        <end position="101"/>
    </location>
</feature>
<feature type="transmembrane region" description="Helical" evidence="1">
    <location>
        <begin position="203"/>
        <end position="220"/>
    </location>
</feature>
<keyword evidence="1" id="KW-0472">Membrane</keyword>
<dbReference type="Pfam" id="PF01757">
    <property type="entry name" value="Acyl_transf_3"/>
    <property type="match status" value="1"/>
</dbReference>
<feature type="transmembrane region" description="Helical" evidence="1">
    <location>
        <begin position="251"/>
        <end position="273"/>
    </location>
</feature>
<dbReference type="InterPro" id="IPR050879">
    <property type="entry name" value="Acyltransferase_3"/>
</dbReference>
<keyword evidence="3" id="KW-0012">Acyltransferase</keyword>
<dbReference type="AlphaFoldDB" id="D4LC81"/>
<dbReference type="PANTHER" id="PTHR23028">
    <property type="entry name" value="ACETYLTRANSFERASE"/>
    <property type="match status" value="1"/>
</dbReference>
<dbReference type="GeneID" id="83155820"/>
<name>D4LC81_RUMC1</name>
<reference evidence="3" key="2">
    <citation type="submission" date="2010-03" db="EMBL/GenBank/DDBJ databases">
        <authorList>
            <person name="Pajon A."/>
        </authorList>
    </citation>
    <scope>NUCLEOTIDE SEQUENCE</scope>
    <source>
        <strain evidence="3">Type strain: 18P13</strain>
    </source>
</reference>
<dbReference type="GO" id="GO:0000271">
    <property type="term" value="P:polysaccharide biosynthetic process"/>
    <property type="evidence" value="ECO:0007669"/>
    <property type="project" value="TreeGrafter"/>
</dbReference>
<feature type="domain" description="Acyltransferase 3" evidence="2">
    <location>
        <begin position="13"/>
        <end position="326"/>
    </location>
</feature>
<keyword evidence="3" id="KW-0808">Transferase</keyword>
<dbReference type="Proteomes" id="UP000007054">
    <property type="component" value="Chromosome"/>
</dbReference>
<dbReference type="BioCyc" id="RCHA213810:RUM_RS05145-MONOMER"/>
<feature type="transmembrane region" description="Helical" evidence="1">
    <location>
        <begin position="170"/>
        <end position="191"/>
    </location>
</feature>
<feature type="transmembrane region" description="Helical" evidence="1">
    <location>
        <begin position="304"/>
        <end position="326"/>
    </location>
</feature>
<protein>
    <submittedName>
        <fullName evidence="3">Predicted acyltransferases</fullName>
    </submittedName>
</protein>
<dbReference type="STRING" id="213810.RUM_10720"/>
<keyword evidence="4" id="KW-1185">Reference proteome</keyword>
<proteinExistence type="predicted"/>
<keyword evidence="1" id="KW-1133">Transmembrane helix</keyword>
<dbReference type="PANTHER" id="PTHR23028:SF53">
    <property type="entry name" value="ACYL_TRANSF_3 DOMAIN-CONTAINING PROTEIN"/>
    <property type="match status" value="1"/>
</dbReference>
<dbReference type="EMBL" id="FP929052">
    <property type="protein sequence ID" value="CBL17226.1"/>
    <property type="molecule type" value="Genomic_DNA"/>
</dbReference>
<evidence type="ECO:0000256" key="1">
    <source>
        <dbReference type="SAM" id="Phobius"/>
    </source>
</evidence>
<feature type="transmembrane region" description="Helical" evidence="1">
    <location>
        <begin position="140"/>
        <end position="158"/>
    </location>
</feature>
<organism evidence="3 4">
    <name type="scientific">Ruminococcus champanellensis (strain DSM 18848 / JCM 17042 / KCTC 15320 / 18P13)</name>
    <dbReference type="NCBI Taxonomy" id="213810"/>
    <lineage>
        <taxon>Bacteria</taxon>
        <taxon>Bacillati</taxon>
        <taxon>Bacillota</taxon>
        <taxon>Clostridia</taxon>
        <taxon>Eubacteriales</taxon>
        <taxon>Oscillospiraceae</taxon>
        <taxon>Ruminococcus</taxon>
    </lineage>
</organism>
<feature type="transmembrane region" description="Helical" evidence="1">
    <location>
        <begin position="17"/>
        <end position="35"/>
    </location>
</feature>
<dbReference type="InterPro" id="IPR002656">
    <property type="entry name" value="Acyl_transf_3_dom"/>
</dbReference>
<dbReference type="RefSeq" id="WP_015558133.1">
    <property type="nucleotide sequence ID" value="NC_021039.1"/>
</dbReference>
<dbReference type="PATRIC" id="fig|213810.4.peg.971"/>
<evidence type="ECO:0000259" key="2">
    <source>
        <dbReference type="Pfam" id="PF01757"/>
    </source>
</evidence>
<sequence>MEQQSIALKLSQNSFDYFRLFAAFQVMFGHMVSLYEIKLPFYIPLRFIGGVPILFTLCGFLVTASYAKSKNVGEYFKKRFFRIFPPLWFSVWIGFVILLLFSNGEFPVGKAAVWTFLQGFALQYTPGFAKEFGSGTFNGALWALFTEMQFYLLVPLFYRFMKNRKIKSWLVIGIVLIAVQIGGTELAAASHSRGLILLWKRGILAQSSFFYIGSFLYVFKDTVLNRLIKYAPWLFAGYTFLYILWNIFDIAILQMLATDCLLPILILTLGYFLGQHRLRYDISYGIYLYHVMIINIFLELQLALNIGTILLIVLLSCGCGVISLLIDKGFRKILP</sequence>
<dbReference type="GO" id="GO:0016747">
    <property type="term" value="F:acyltransferase activity, transferring groups other than amino-acyl groups"/>
    <property type="evidence" value="ECO:0007669"/>
    <property type="project" value="InterPro"/>
</dbReference>